<protein>
    <submittedName>
        <fullName evidence="1">Portal protein</fullName>
    </submittedName>
</protein>
<gene>
    <name evidence="1" type="ORF">SEA_CHYMERA_4</name>
</gene>
<evidence type="ECO:0000313" key="1">
    <source>
        <dbReference type="EMBL" id="AMS01563.1"/>
    </source>
</evidence>
<evidence type="ECO:0000313" key="2">
    <source>
        <dbReference type="Proteomes" id="UP000223789"/>
    </source>
</evidence>
<dbReference type="InterPro" id="IPR006427">
    <property type="entry name" value="Portal_HK97"/>
</dbReference>
<organism evidence="1 2">
    <name type="scientific">Streptomyces phage Chymera</name>
    <dbReference type="NCBI Taxonomy" id="1821728"/>
    <lineage>
        <taxon>Viruses</taxon>
        <taxon>Duplodnaviria</taxon>
        <taxon>Heunggongvirae</taxon>
        <taxon>Uroviricota</taxon>
        <taxon>Caudoviricetes</taxon>
        <taxon>Chymeravirus</taxon>
        <taxon>Chymeravirus chymera</taxon>
    </lineage>
</organism>
<name>A0A142K630_9CAUD</name>
<dbReference type="Proteomes" id="UP000223789">
    <property type="component" value="Segment"/>
</dbReference>
<reference evidence="1 2" key="1">
    <citation type="submission" date="2016-03" db="EMBL/GenBank/DDBJ databases">
        <authorList>
            <person name="Ploux O."/>
        </authorList>
    </citation>
    <scope>NUCLEOTIDE SEQUENCE [LARGE SCALE GENOMIC DNA]</scope>
</reference>
<dbReference type="Pfam" id="PF04860">
    <property type="entry name" value="Phage_portal"/>
    <property type="match status" value="1"/>
</dbReference>
<dbReference type="EMBL" id="KU958700">
    <property type="protein sequence ID" value="AMS01563.1"/>
    <property type="molecule type" value="Genomic_DNA"/>
</dbReference>
<accession>A0A142K630</accession>
<dbReference type="InterPro" id="IPR006944">
    <property type="entry name" value="Phage/GTA_portal"/>
</dbReference>
<proteinExistence type="predicted"/>
<sequence>MGLLRSALSGLATPEKWVEDWMRGGSVNSAGIRVDQDTALTYAPFFAGVRVLSEDVGALPLFLYERLRPRGKQRATSHPLYALLHDQPNDMMSSTWLRETLMGHAITWGDGVAHVVSHPRTGVIEEIWPLRPDRLTIGVKRTGAGRFERRYRYDDDVNGIHTVLLPHEVLHISGLGFDGVRGYPVVDLAANAIGLGLATEHHGAKVFSNGAAPGGALSHPGNLSPEARTRMADDWENIHRGIDRAHRVAILEEGVTWQQVGVPNDSAQFLETRKLQVTEMARWLRLPPHKIGDLDRATFSNIEQQGLDYVQSALNVWLVRWEQAILTQLLLPEERQRYYAEHLVDSLLRGDTLTRYQAYAVGRNWGWLSANDVRDRENMNPVPGGDDYLVPLNMVPAGRSRLALETADGARVARTARMLAGRQTVRESLAERWGTKIEESDQEVADLEAKKVGALVAEHLTPERGRHRSLAAFLTALRLLYAEDGPIMERLAELWVPLMTQFADDVAVQAAEEVAFEDPVDLSMWAQAYALSHAQYQVSSSYGQLRAVVDKTEGTPEDIAEAVVERLAKWQEERPAQTARWESAQLPNAAARETWKEAGVKSVQWVARGSKNCPYCQRLDGAVREIETPFVAKGDDVEGDEDGEKLVAKRDTFHPPVHPGCNCEVIPVVE</sequence>
<keyword evidence="2" id="KW-1185">Reference proteome</keyword>
<dbReference type="NCBIfam" id="TIGR01537">
    <property type="entry name" value="portal_HK97"/>
    <property type="match status" value="1"/>
</dbReference>